<evidence type="ECO:0000313" key="3">
    <source>
        <dbReference type="Proteomes" id="UP001524586"/>
    </source>
</evidence>
<sequence>MKIKQFAAVALFGMSIGSAQAAQLDFNESFFGDFDLQEFRFDVLSDSAVSMWTDTLTDGLNNKLTLFKLNEVSGEYEWSTAYSIADAFESGFNPVLGYNPTGVNDFGVALKNGFVLNDPTQVGISDAGGTLNLTQGSYLLVNSFDTYWAKAEFDFADGETYSAGYVDTTDPVNGFGFGDTWSSYPYGDNSQPHAYKLFISGDVALPTTVPVPGAIWLFGSALAGLTAASRRKQSLAA</sequence>
<gene>
    <name evidence="2" type="ORF">NP596_20055</name>
</gene>
<keyword evidence="3" id="KW-1185">Reference proteome</keyword>
<dbReference type="RefSeq" id="WP_256617169.1">
    <property type="nucleotide sequence ID" value="NZ_JANIBK010000220.1"/>
</dbReference>
<dbReference type="EMBL" id="JANIBK010000220">
    <property type="protein sequence ID" value="MCQ8130759.1"/>
    <property type="molecule type" value="Genomic_DNA"/>
</dbReference>
<evidence type="ECO:0000256" key="1">
    <source>
        <dbReference type="SAM" id="SignalP"/>
    </source>
</evidence>
<proteinExistence type="predicted"/>
<protein>
    <submittedName>
        <fullName evidence="2">VPLPA-CTERM sorting domain-containing protein</fullName>
    </submittedName>
</protein>
<feature type="chain" id="PRO_5046191703" evidence="1">
    <location>
        <begin position="22"/>
        <end position="237"/>
    </location>
</feature>
<feature type="signal peptide" evidence="1">
    <location>
        <begin position="1"/>
        <end position="21"/>
    </location>
</feature>
<keyword evidence="1" id="KW-0732">Signal</keyword>
<accession>A0ABT1UBK0</accession>
<comment type="caution">
    <text evidence="2">The sequence shown here is derived from an EMBL/GenBank/DDBJ whole genome shotgun (WGS) entry which is preliminary data.</text>
</comment>
<evidence type="ECO:0000313" key="2">
    <source>
        <dbReference type="EMBL" id="MCQ8130759.1"/>
    </source>
</evidence>
<organism evidence="2 3">
    <name type="scientific">Methylomonas rivi</name>
    <dbReference type="NCBI Taxonomy" id="2952226"/>
    <lineage>
        <taxon>Bacteria</taxon>
        <taxon>Pseudomonadati</taxon>
        <taxon>Pseudomonadota</taxon>
        <taxon>Gammaproteobacteria</taxon>
        <taxon>Methylococcales</taxon>
        <taxon>Methylococcaceae</taxon>
        <taxon>Methylomonas</taxon>
    </lineage>
</organism>
<name>A0ABT1UBK0_9GAMM</name>
<reference evidence="2 3" key="1">
    <citation type="submission" date="2022-07" db="EMBL/GenBank/DDBJ databases">
        <title>Methylomonas rivi sp. nov., Methylomonas rosea sp. nov., Methylomonas aureus sp. nov. and Methylomonas subterranea sp. nov., four novel methanotrophs isolated from a freshwater creek and the deep terrestrial subsurface.</title>
        <authorList>
            <person name="Abin C."/>
            <person name="Sankaranarayanan K."/>
            <person name="Garner C."/>
            <person name="Sindelar R."/>
            <person name="Kotary K."/>
            <person name="Garner R."/>
            <person name="Barclay S."/>
            <person name="Lawson P."/>
            <person name="Krumholz L."/>
        </authorList>
    </citation>
    <scope>NUCLEOTIDE SEQUENCE [LARGE SCALE GENOMIC DNA]</scope>
    <source>
        <strain evidence="2 3">WSC-6</strain>
    </source>
</reference>
<dbReference type="Proteomes" id="UP001524586">
    <property type="component" value="Unassembled WGS sequence"/>
</dbReference>